<feature type="compositionally biased region" description="Polar residues" evidence="1">
    <location>
        <begin position="59"/>
        <end position="68"/>
    </location>
</feature>
<dbReference type="PANTHER" id="PTHR21193">
    <property type="entry name" value="OXIDOREDUCTASE-LIKE DOMAIN-CONTAINING PROTEIN 1"/>
    <property type="match status" value="1"/>
</dbReference>
<feature type="region of interest" description="Disordered" evidence="1">
    <location>
        <begin position="1"/>
        <end position="113"/>
    </location>
</feature>
<evidence type="ECO:0000313" key="4">
    <source>
        <dbReference type="Proteomes" id="UP000777438"/>
    </source>
</evidence>
<keyword evidence="4" id="KW-1185">Reference proteome</keyword>
<name>A0A9P8WA56_9HYPO</name>
<dbReference type="PANTHER" id="PTHR21193:SF3">
    <property type="entry name" value="OXIDOREDUCTASE-LIKE DOMAIN-CONTAINING PROTEIN 1"/>
    <property type="match status" value="1"/>
</dbReference>
<gene>
    <name evidence="3" type="ORF">B0T10DRAFT_480631</name>
</gene>
<feature type="compositionally biased region" description="Low complexity" evidence="1">
    <location>
        <begin position="16"/>
        <end position="26"/>
    </location>
</feature>
<reference evidence="3 4" key="1">
    <citation type="journal article" date="2021" name="Nat. Commun.">
        <title>Genetic determinants of endophytism in the Arabidopsis root mycobiome.</title>
        <authorList>
            <person name="Mesny F."/>
            <person name="Miyauchi S."/>
            <person name="Thiergart T."/>
            <person name="Pickel B."/>
            <person name="Atanasova L."/>
            <person name="Karlsson M."/>
            <person name="Huettel B."/>
            <person name="Barry K.W."/>
            <person name="Haridas S."/>
            <person name="Chen C."/>
            <person name="Bauer D."/>
            <person name="Andreopoulos W."/>
            <person name="Pangilinan J."/>
            <person name="LaButti K."/>
            <person name="Riley R."/>
            <person name="Lipzen A."/>
            <person name="Clum A."/>
            <person name="Drula E."/>
            <person name="Henrissat B."/>
            <person name="Kohler A."/>
            <person name="Grigoriev I.V."/>
            <person name="Martin F.M."/>
            <person name="Hacquard S."/>
        </authorList>
    </citation>
    <scope>NUCLEOTIDE SEQUENCE [LARGE SCALE GENOMIC DNA]</scope>
    <source>
        <strain evidence="3 4">MPI-CAGE-CH-0241</strain>
    </source>
</reference>
<feature type="compositionally biased region" description="Polar residues" evidence="1">
    <location>
        <begin position="84"/>
        <end position="98"/>
    </location>
</feature>
<evidence type="ECO:0000313" key="3">
    <source>
        <dbReference type="EMBL" id="KAH6894504.1"/>
    </source>
</evidence>
<dbReference type="GO" id="GO:0005739">
    <property type="term" value="C:mitochondrion"/>
    <property type="evidence" value="ECO:0007669"/>
    <property type="project" value="TreeGrafter"/>
</dbReference>
<feature type="domain" description="Oxidoreductase-like" evidence="2">
    <location>
        <begin position="142"/>
        <end position="185"/>
    </location>
</feature>
<comment type="caution">
    <text evidence="3">The sequence shown here is derived from an EMBL/GenBank/DDBJ whole genome shotgun (WGS) entry which is preliminary data.</text>
</comment>
<protein>
    <submittedName>
        <fullName evidence="3">Oxidoreductase-like protein</fullName>
    </submittedName>
</protein>
<dbReference type="Proteomes" id="UP000777438">
    <property type="component" value="Unassembled WGS sequence"/>
</dbReference>
<dbReference type="EMBL" id="JAGPYM010000005">
    <property type="protein sequence ID" value="KAH6894504.1"/>
    <property type="molecule type" value="Genomic_DNA"/>
</dbReference>
<dbReference type="InterPro" id="IPR019180">
    <property type="entry name" value="Oxidoreductase-like_N"/>
</dbReference>
<dbReference type="OrthoDB" id="10064411at2759"/>
<proteinExistence type="predicted"/>
<evidence type="ECO:0000259" key="2">
    <source>
        <dbReference type="Pfam" id="PF09791"/>
    </source>
</evidence>
<dbReference type="AlphaFoldDB" id="A0A9P8WA56"/>
<accession>A0A9P8WA56</accession>
<organism evidence="3 4">
    <name type="scientific">Thelonectria olida</name>
    <dbReference type="NCBI Taxonomy" id="1576542"/>
    <lineage>
        <taxon>Eukaryota</taxon>
        <taxon>Fungi</taxon>
        <taxon>Dikarya</taxon>
        <taxon>Ascomycota</taxon>
        <taxon>Pezizomycotina</taxon>
        <taxon>Sordariomycetes</taxon>
        <taxon>Hypocreomycetidae</taxon>
        <taxon>Hypocreales</taxon>
        <taxon>Nectriaceae</taxon>
        <taxon>Thelonectria</taxon>
    </lineage>
</organism>
<feature type="region of interest" description="Disordered" evidence="1">
    <location>
        <begin position="192"/>
        <end position="212"/>
    </location>
</feature>
<dbReference type="InterPro" id="IPR039251">
    <property type="entry name" value="OXLD1"/>
</dbReference>
<sequence length="258" mass="28804">MPIPTRLTHKLRPLWSSASHARSFSSKIATEEWPQRTPLGSYYETILHQPTKYRRPEGSRNSTPSETTRSPDKQPSPRPDDNSKTMSPASSFYNTPSPAETRPAPGEQTPEERMRSIFGSRVLSPEEIAARMATKESQSTYIAGILVPPQPQEPDNCCMSGCVNCVWERYREDMEEWTLKNNEAQNALAARSGTMDSEGGGPKSSWAPGAVPGVGGAKIAKDLWAKDVFESVPVGIREFMKQEKRIKERHERDGKVKD</sequence>
<dbReference type="Pfam" id="PF09791">
    <property type="entry name" value="Oxidored-like"/>
    <property type="match status" value="1"/>
</dbReference>
<evidence type="ECO:0000256" key="1">
    <source>
        <dbReference type="SAM" id="MobiDB-lite"/>
    </source>
</evidence>